<protein>
    <submittedName>
        <fullName evidence="2">Uncharacterized protein</fullName>
    </submittedName>
</protein>
<dbReference type="RefSeq" id="WP_089918754.1">
    <property type="nucleotide sequence ID" value="NZ_FOFV01000008.1"/>
</dbReference>
<gene>
    <name evidence="2" type="ORF">SAMN04488000_108248</name>
</gene>
<accession>A0A1H9NPL0</accession>
<dbReference type="Proteomes" id="UP000199503">
    <property type="component" value="Unassembled WGS sequence"/>
</dbReference>
<evidence type="ECO:0000313" key="3">
    <source>
        <dbReference type="Proteomes" id="UP000199503"/>
    </source>
</evidence>
<reference evidence="3" key="1">
    <citation type="submission" date="2016-10" db="EMBL/GenBank/DDBJ databases">
        <authorList>
            <person name="Varghese N."/>
            <person name="Submissions S."/>
        </authorList>
    </citation>
    <scope>NUCLEOTIDE SEQUENCE [LARGE SCALE GENOMIC DNA]</scope>
    <source>
        <strain evidence="3">DSM 44437</strain>
    </source>
</reference>
<dbReference type="EMBL" id="FOFV01000008">
    <property type="protein sequence ID" value="SER37569.1"/>
    <property type="molecule type" value="Genomic_DNA"/>
</dbReference>
<keyword evidence="3" id="KW-1185">Reference proteome</keyword>
<keyword evidence="1" id="KW-1133">Transmembrane helix</keyword>
<evidence type="ECO:0000313" key="2">
    <source>
        <dbReference type="EMBL" id="SER37569.1"/>
    </source>
</evidence>
<evidence type="ECO:0000256" key="1">
    <source>
        <dbReference type="SAM" id="Phobius"/>
    </source>
</evidence>
<organism evidence="2 3">
    <name type="scientific">Lentzea albida</name>
    <dbReference type="NCBI Taxonomy" id="65499"/>
    <lineage>
        <taxon>Bacteria</taxon>
        <taxon>Bacillati</taxon>
        <taxon>Actinomycetota</taxon>
        <taxon>Actinomycetes</taxon>
        <taxon>Pseudonocardiales</taxon>
        <taxon>Pseudonocardiaceae</taxon>
        <taxon>Lentzea</taxon>
    </lineage>
</organism>
<feature type="transmembrane region" description="Helical" evidence="1">
    <location>
        <begin position="21"/>
        <end position="39"/>
    </location>
</feature>
<keyword evidence="1" id="KW-0472">Membrane</keyword>
<name>A0A1H9NPL0_9PSEU</name>
<sequence length="88" mass="9352">MTTSPYNGALHPRRRCATSGTSTVLLAAAAFVFTAWMLAHDHSPVVSVSTTAAVLAVTTTLSRSRPFTARFGPLPPAGPVVVWEDDQR</sequence>
<dbReference type="AlphaFoldDB" id="A0A1H9NPL0"/>
<proteinExistence type="predicted"/>
<keyword evidence="1" id="KW-0812">Transmembrane</keyword>